<protein>
    <submittedName>
        <fullName evidence="1">Uncharacterized protein</fullName>
    </submittedName>
</protein>
<proteinExistence type="predicted"/>
<organism evidence="1 2">
    <name type="scientific">Lactuca saligna</name>
    <name type="common">Willowleaf lettuce</name>
    <dbReference type="NCBI Taxonomy" id="75948"/>
    <lineage>
        <taxon>Eukaryota</taxon>
        <taxon>Viridiplantae</taxon>
        <taxon>Streptophyta</taxon>
        <taxon>Embryophyta</taxon>
        <taxon>Tracheophyta</taxon>
        <taxon>Spermatophyta</taxon>
        <taxon>Magnoliopsida</taxon>
        <taxon>eudicotyledons</taxon>
        <taxon>Gunneridae</taxon>
        <taxon>Pentapetalae</taxon>
        <taxon>asterids</taxon>
        <taxon>campanulids</taxon>
        <taxon>Asterales</taxon>
        <taxon>Asteraceae</taxon>
        <taxon>Cichorioideae</taxon>
        <taxon>Cichorieae</taxon>
        <taxon>Lactucinae</taxon>
        <taxon>Lactuca</taxon>
    </lineage>
</organism>
<reference evidence="1" key="1">
    <citation type="submission" date="2023-04" db="EMBL/GenBank/DDBJ databases">
        <authorList>
            <person name="Vijverberg K."/>
            <person name="Xiong W."/>
            <person name="Schranz E."/>
        </authorList>
    </citation>
    <scope>NUCLEOTIDE SEQUENCE</scope>
</reference>
<dbReference type="EMBL" id="OX465086">
    <property type="protein sequence ID" value="CAI9264495.1"/>
    <property type="molecule type" value="Genomic_DNA"/>
</dbReference>
<dbReference type="Proteomes" id="UP001177003">
    <property type="component" value="Chromosome 0"/>
</dbReference>
<gene>
    <name evidence="1" type="ORF">LSALG_LOCUS5144</name>
</gene>
<evidence type="ECO:0000313" key="1">
    <source>
        <dbReference type="EMBL" id="CAI9264495.1"/>
    </source>
</evidence>
<evidence type="ECO:0000313" key="2">
    <source>
        <dbReference type="Proteomes" id="UP001177003"/>
    </source>
</evidence>
<dbReference type="AlphaFoldDB" id="A0AA35Y498"/>
<keyword evidence="2" id="KW-1185">Reference proteome</keyword>
<sequence>MENIFPHDPVERRALSLHAASHVHSYAAPGPAEDLPATTTTVPAFDVAPIIAIEEPQAVPTALSFLIDAPTIPAHIVNSGSLQIEKENSNKQASVGFLGGFIRM</sequence>
<name>A0AA35Y498_LACSI</name>
<accession>A0AA35Y498</accession>